<evidence type="ECO:0000256" key="1">
    <source>
        <dbReference type="ARBA" id="ARBA00004236"/>
    </source>
</evidence>
<dbReference type="EC" id="3.4.21.-" evidence="13"/>
<dbReference type="EMBL" id="JACOPV010000008">
    <property type="protein sequence ID" value="MBM5458756.1"/>
    <property type="molecule type" value="Genomic_DNA"/>
</dbReference>
<evidence type="ECO:0000256" key="5">
    <source>
        <dbReference type="ARBA" id="ARBA00022692"/>
    </source>
</evidence>
<keyword evidence="4 13" id="KW-0645">Protease</keyword>
<evidence type="ECO:0000256" key="7">
    <source>
        <dbReference type="ARBA" id="ARBA00022825"/>
    </source>
</evidence>
<comment type="similarity">
    <text evidence="2">Belongs to the peptidase S49 family.</text>
</comment>
<evidence type="ECO:0000313" key="13">
    <source>
        <dbReference type="EMBL" id="MBM5458756.1"/>
    </source>
</evidence>
<dbReference type="Gene3D" id="3.90.226.10">
    <property type="entry name" value="2-enoyl-CoA Hydratase, Chain A, domain 1"/>
    <property type="match status" value="1"/>
</dbReference>
<evidence type="ECO:0000256" key="3">
    <source>
        <dbReference type="ARBA" id="ARBA00022475"/>
    </source>
</evidence>
<dbReference type="InterPro" id="IPR002142">
    <property type="entry name" value="Peptidase_S49"/>
</dbReference>
<dbReference type="PANTHER" id="PTHR42987:SF4">
    <property type="entry name" value="PROTEASE SOHB-RELATED"/>
    <property type="match status" value="1"/>
</dbReference>
<dbReference type="InterPro" id="IPR013703">
    <property type="entry name" value="Peptidase_S49_N_proteobac"/>
</dbReference>
<dbReference type="CDD" id="cd07023">
    <property type="entry name" value="S49_Sppa_N_C"/>
    <property type="match status" value="1"/>
</dbReference>
<accession>A0ABS2BYQ4</accession>
<dbReference type="Pfam" id="PF01343">
    <property type="entry name" value="Peptidase_S49"/>
    <property type="match status" value="1"/>
</dbReference>
<evidence type="ECO:0000256" key="4">
    <source>
        <dbReference type="ARBA" id="ARBA00022670"/>
    </source>
</evidence>
<evidence type="ECO:0000256" key="9">
    <source>
        <dbReference type="ARBA" id="ARBA00023136"/>
    </source>
</evidence>
<keyword evidence="6 13" id="KW-0378">Hydrolase</keyword>
<keyword evidence="9 10" id="KW-0472">Membrane</keyword>
<proteinExistence type="inferred from homology"/>
<dbReference type="InterPro" id="IPR029045">
    <property type="entry name" value="ClpP/crotonase-like_dom_sf"/>
</dbReference>
<name>A0ABS2BYQ4_9PSED</name>
<evidence type="ECO:0000259" key="11">
    <source>
        <dbReference type="Pfam" id="PF01343"/>
    </source>
</evidence>
<comment type="subcellular location">
    <subcellularLocation>
        <location evidence="1">Cell membrane</location>
    </subcellularLocation>
</comment>
<sequence>MTELFFNYIEFLMKALTCLVAFVVVLTIIAGMRGGKGKAGEGKLRARSLNKFYEALSQAVNDLTMTKGERKAAAKAQKKADKQTDSSAVRPKLFVLDFKGDVQASAVESLRNEVTALLAGAKAAQDEVVVRLESPGGYVHSYGLASSQLQRITKAGIPLTVCVDEVAASGGYMMACIADKIVAAPFALMGSIGVVAEAPNVNRLLKRFDVDYEVYTAGESKRTLTIFGENTDEGREKFKEQLGRVHEMFKKHVSDHRPQVDIKKIATGEAWHANEALELQLVDELMTSDEYLAGKAQGYDLIQLDFARPKKSALRKLLSGSAAMAIEENLPRIMALFNKAH</sequence>
<keyword evidence="7" id="KW-0720">Serine protease</keyword>
<feature type="transmembrane region" description="Helical" evidence="10">
    <location>
        <begin position="12"/>
        <end position="32"/>
    </location>
</feature>
<keyword evidence="5 10" id="KW-0812">Transmembrane</keyword>
<dbReference type="Gene3D" id="6.20.330.10">
    <property type="match status" value="1"/>
</dbReference>
<dbReference type="NCBIfam" id="NF008745">
    <property type="entry name" value="PRK11778.1"/>
    <property type="match status" value="1"/>
</dbReference>
<dbReference type="InterPro" id="IPR047272">
    <property type="entry name" value="S49_SppA_C"/>
</dbReference>
<dbReference type="GO" id="GO:0008233">
    <property type="term" value="F:peptidase activity"/>
    <property type="evidence" value="ECO:0007669"/>
    <property type="project" value="UniProtKB-KW"/>
</dbReference>
<comment type="caution">
    <text evidence="13">The sequence shown here is derived from an EMBL/GenBank/DDBJ whole genome shotgun (WGS) entry which is preliminary data.</text>
</comment>
<protein>
    <submittedName>
        <fullName evidence="13">Protease SohB</fullName>
        <ecNumber evidence="13">3.4.21.-</ecNumber>
    </submittedName>
</protein>
<dbReference type="SUPFAM" id="SSF52096">
    <property type="entry name" value="ClpP/crotonase"/>
    <property type="match status" value="1"/>
</dbReference>
<feature type="domain" description="Peptidase S49 N-terminal proteobacteria" evidence="12">
    <location>
        <begin position="3"/>
        <end position="149"/>
    </location>
</feature>
<reference evidence="13 14" key="1">
    <citation type="submission" date="2020-08" db="EMBL/GenBank/DDBJ databases">
        <title>Description of novel Pseudomonas species.</title>
        <authorList>
            <person name="Duman M."/>
            <person name="Mulet M."/>
            <person name="Altun S."/>
            <person name="Saticioglu I.B."/>
            <person name="Lalucat J."/>
            <person name="Garcia-Valdes E."/>
        </authorList>
    </citation>
    <scope>NUCLEOTIDE SEQUENCE [LARGE SCALE GENOMIC DNA]</scope>
    <source>
        <strain evidence="13 14">P66</strain>
    </source>
</reference>
<evidence type="ECO:0000313" key="14">
    <source>
        <dbReference type="Proteomes" id="UP000745663"/>
    </source>
</evidence>
<dbReference type="PANTHER" id="PTHR42987">
    <property type="entry name" value="PEPTIDASE S49"/>
    <property type="match status" value="1"/>
</dbReference>
<evidence type="ECO:0000256" key="6">
    <source>
        <dbReference type="ARBA" id="ARBA00022801"/>
    </source>
</evidence>
<evidence type="ECO:0000256" key="10">
    <source>
        <dbReference type="SAM" id="Phobius"/>
    </source>
</evidence>
<dbReference type="Proteomes" id="UP000745663">
    <property type="component" value="Unassembled WGS sequence"/>
</dbReference>
<gene>
    <name evidence="13" type="primary">sohB</name>
    <name evidence="13" type="ORF">H8F21_14405</name>
</gene>
<evidence type="ECO:0000256" key="2">
    <source>
        <dbReference type="ARBA" id="ARBA00008683"/>
    </source>
</evidence>
<evidence type="ECO:0000259" key="12">
    <source>
        <dbReference type="Pfam" id="PF08496"/>
    </source>
</evidence>
<evidence type="ECO:0000256" key="8">
    <source>
        <dbReference type="ARBA" id="ARBA00022989"/>
    </source>
</evidence>
<dbReference type="RefSeq" id="WP_203584690.1">
    <property type="nucleotide sequence ID" value="NZ_JACOPV010000008.1"/>
</dbReference>
<keyword evidence="8 10" id="KW-1133">Transmembrane helix</keyword>
<feature type="domain" description="Peptidase S49" evidence="11">
    <location>
        <begin position="153"/>
        <end position="297"/>
    </location>
</feature>
<keyword evidence="14" id="KW-1185">Reference proteome</keyword>
<keyword evidence="3" id="KW-1003">Cell membrane</keyword>
<dbReference type="Pfam" id="PF08496">
    <property type="entry name" value="Peptidase_S49_N"/>
    <property type="match status" value="1"/>
</dbReference>
<organism evidence="13 14">
    <name type="scientific">Pseudomonas arcuscaelestis</name>
    <dbReference type="NCBI Taxonomy" id="2710591"/>
    <lineage>
        <taxon>Bacteria</taxon>
        <taxon>Pseudomonadati</taxon>
        <taxon>Pseudomonadota</taxon>
        <taxon>Gammaproteobacteria</taxon>
        <taxon>Pseudomonadales</taxon>
        <taxon>Pseudomonadaceae</taxon>
        <taxon>Pseudomonas</taxon>
    </lineage>
</organism>
<dbReference type="GO" id="GO:0006508">
    <property type="term" value="P:proteolysis"/>
    <property type="evidence" value="ECO:0007669"/>
    <property type="project" value="UniProtKB-KW"/>
</dbReference>